<organism evidence="14 15">
    <name type="scientific">Python bivittatus</name>
    <name type="common">Burmese python</name>
    <name type="synonym">Python molurus bivittatus</name>
    <dbReference type="NCBI Taxonomy" id="176946"/>
    <lineage>
        <taxon>Eukaryota</taxon>
        <taxon>Metazoa</taxon>
        <taxon>Chordata</taxon>
        <taxon>Craniata</taxon>
        <taxon>Vertebrata</taxon>
        <taxon>Euteleostomi</taxon>
        <taxon>Lepidosauria</taxon>
        <taxon>Squamata</taxon>
        <taxon>Bifurcata</taxon>
        <taxon>Unidentata</taxon>
        <taxon>Episquamata</taxon>
        <taxon>Toxicofera</taxon>
        <taxon>Serpentes</taxon>
        <taxon>Henophidia</taxon>
        <taxon>Pythonidae</taxon>
        <taxon>Python</taxon>
    </lineage>
</organism>
<keyword evidence="4 11" id="KW-0812">Transmembrane</keyword>
<proteinExistence type="inferred from homology"/>
<dbReference type="SUPFAM" id="SSF103506">
    <property type="entry name" value="Mitochondrial carrier"/>
    <property type="match status" value="1"/>
</dbReference>
<dbReference type="GeneID" id="103063484"/>
<reference evidence="15 16" key="1">
    <citation type="submission" date="2025-04" db="UniProtKB">
        <authorList>
            <consortium name="RefSeq"/>
        </authorList>
    </citation>
    <scope>IDENTIFICATION</scope>
    <source>
        <tissue evidence="15 16">Liver</tissue>
    </source>
</reference>
<evidence type="ECO:0000256" key="2">
    <source>
        <dbReference type="ARBA" id="ARBA00006375"/>
    </source>
</evidence>
<dbReference type="OrthoDB" id="193856at2759"/>
<dbReference type="PROSITE" id="PS50920">
    <property type="entry name" value="SOLCAR"/>
    <property type="match status" value="3"/>
</dbReference>
<dbReference type="OMA" id="VWFLAFE"/>
<dbReference type="InterPro" id="IPR023395">
    <property type="entry name" value="MCP_dom_sf"/>
</dbReference>
<gene>
    <name evidence="15 16" type="primary">SLC25A48</name>
</gene>
<dbReference type="Pfam" id="PF00153">
    <property type="entry name" value="Mito_carr"/>
    <property type="match status" value="3"/>
</dbReference>
<dbReference type="FunFam" id="1.50.40.10:FF:000058">
    <property type="entry name" value="Solute carrier family 25 member 48"/>
    <property type="match status" value="1"/>
</dbReference>
<evidence type="ECO:0000256" key="5">
    <source>
        <dbReference type="ARBA" id="ARBA00022737"/>
    </source>
</evidence>
<evidence type="ECO:0000256" key="13">
    <source>
        <dbReference type="SAM" id="Phobius"/>
    </source>
</evidence>
<dbReference type="Proteomes" id="UP000695026">
    <property type="component" value="Unplaced"/>
</dbReference>
<evidence type="ECO:0000313" key="16">
    <source>
        <dbReference type="RefSeq" id="XP_025019404.1"/>
    </source>
</evidence>
<feature type="transmembrane region" description="Helical" evidence="13">
    <location>
        <begin position="216"/>
        <end position="232"/>
    </location>
</feature>
<evidence type="ECO:0000256" key="11">
    <source>
        <dbReference type="PROSITE-ProRule" id="PRU00282"/>
    </source>
</evidence>
<evidence type="ECO:0000313" key="15">
    <source>
        <dbReference type="RefSeq" id="XP_007423646.2"/>
    </source>
</evidence>
<dbReference type="CTD" id="153328"/>
<evidence type="ECO:0000256" key="10">
    <source>
        <dbReference type="ARBA" id="ARBA00070488"/>
    </source>
</evidence>
<feature type="repeat" description="Solcar" evidence="11">
    <location>
        <begin position="3"/>
        <end position="86"/>
    </location>
</feature>
<feature type="repeat" description="Solcar" evidence="11">
    <location>
        <begin position="99"/>
        <end position="203"/>
    </location>
</feature>
<feature type="repeat" description="Solcar" evidence="11">
    <location>
        <begin position="212"/>
        <end position="299"/>
    </location>
</feature>
<protein>
    <recommendedName>
        <fullName evidence="10">Solute carrier family 25 member 48</fullName>
    </recommendedName>
</protein>
<feature type="transmembrane region" description="Helical" evidence="13">
    <location>
        <begin position="187"/>
        <end position="204"/>
    </location>
</feature>
<evidence type="ECO:0000256" key="8">
    <source>
        <dbReference type="ARBA" id="ARBA00023128"/>
    </source>
</evidence>
<keyword evidence="14" id="KW-1185">Reference proteome</keyword>
<dbReference type="GO" id="GO:0022857">
    <property type="term" value="F:transmembrane transporter activity"/>
    <property type="evidence" value="ECO:0007669"/>
    <property type="project" value="TreeGrafter"/>
</dbReference>
<dbReference type="InterPro" id="IPR018108">
    <property type="entry name" value="MCP_transmembrane"/>
</dbReference>
<keyword evidence="9 11" id="KW-0472">Membrane</keyword>
<comment type="subcellular location">
    <subcellularLocation>
        <location evidence="1">Mitochondrion inner membrane</location>
        <topology evidence="1">Multi-pass membrane protein</topology>
    </subcellularLocation>
</comment>
<keyword evidence="5" id="KW-0677">Repeat</keyword>
<sequence>MGSLQLDDFVAGWVGGAAGVIVGHPLDTVKTRLQAGQGYGSTFNCVRTVYKNEAVAGFFKGMSFPLISIAVYNAVVFGVFSSTQRFICQHRYGKSNHPPVLIDLTLASMATGAFSVGIGSPVELVKIRLQMQTQTLLTANLEMKYRATGVSVQNAYRGPIHCVATILQQEGLAGLYRGSTAMFLRDVPGYCLYFIPYAFVSVWITPEECLSPTPFSVWMAGGIAGIISWGTATPMDVVKSRLQADGVYLNKYKGVIDCICQSYHSEGLKVFFRGLTVNTLRGFPVSAATFLGYELSLKALRKEAETNP</sequence>
<dbReference type="RefSeq" id="XP_007423646.2">
    <property type="nucleotide sequence ID" value="XM_007423584.3"/>
</dbReference>
<evidence type="ECO:0000256" key="7">
    <source>
        <dbReference type="ARBA" id="ARBA00022989"/>
    </source>
</evidence>
<dbReference type="GO" id="GO:0005743">
    <property type="term" value="C:mitochondrial inner membrane"/>
    <property type="evidence" value="ECO:0007669"/>
    <property type="project" value="UniProtKB-SubCell"/>
</dbReference>
<evidence type="ECO:0000256" key="6">
    <source>
        <dbReference type="ARBA" id="ARBA00022792"/>
    </source>
</evidence>
<dbReference type="Gene3D" id="1.50.40.10">
    <property type="entry name" value="Mitochondrial carrier domain"/>
    <property type="match status" value="2"/>
</dbReference>
<name>A0A9F2NPX6_PYTBI</name>
<dbReference type="PANTHER" id="PTHR45624">
    <property type="entry name" value="MITOCHONDRIAL BASIC AMINO ACIDS TRANSPORTER-RELATED"/>
    <property type="match status" value="1"/>
</dbReference>
<evidence type="ECO:0000256" key="1">
    <source>
        <dbReference type="ARBA" id="ARBA00004448"/>
    </source>
</evidence>
<feature type="transmembrane region" description="Helical" evidence="13">
    <location>
        <begin position="62"/>
        <end position="81"/>
    </location>
</feature>
<evidence type="ECO:0000256" key="12">
    <source>
        <dbReference type="RuleBase" id="RU000488"/>
    </source>
</evidence>
<evidence type="ECO:0000313" key="14">
    <source>
        <dbReference type="Proteomes" id="UP000695026"/>
    </source>
</evidence>
<evidence type="ECO:0000256" key="3">
    <source>
        <dbReference type="ARBA" id="ARBA00022448"/>
    </source>
</evidence>
<dbReference type="KEGG" id="pbi:103063484"/>
<keyword evidence="7 13" id="KW-1133">Transmembrane helix</keyword>
<keyword evidence="8" id="KW-0496">Mitochondrion</keyword>
<evidence type="ECO:0000256" key="4">
    <source>
        <dbReference type="ARBA" id="ARBA00022692"/>
    </source>
</evidence>
<dbReference type="InterPro" id="IPR050567">
    <property type="entry name" value="Mitochondrial_Carrier"/>
</dbReference>
<keyword evidence="3 12" id="KW-0813">Transport</keyword>
<comment type="similarity">
    <text evidence="2 12">Belongs to the mitochondrial carrier (TC 2.A.29) family.</text>
</comment>
<evidence type="ECO:0000256" key="9">
    <source>
        <dbReference type="ARBA" id="ARBA00023136"/>
    </source>
</evidence>
<keyword evidence="6" id="KW-0999">Mitochondrion inner membrane</keyword>
<dbReference type="AlphaFoldDB" id="A0A9F2NPX6"/>
<dbReference type="PANTHER" id="PTHR45624:SF7">
    <property type="entry name" value="SOLUTE CARRIER FAMILY 25 MEMBER 48"/>
    <property type="match status" value="1"/>
</dbReference>
<dbReference type="RefSeq" id="XP_025019404.1">
    <property type="nucleotide sequence ID" value="XM_025163636.1"/>
</dbReference>
<accession>A0A9F2NPX6</accession>